<dbReference type="Pfam" id="PF07686">
    <property type="entry name" value="V-set"/>
    <property type="match status" value="3"/>
</dbReference>
<evidence type="ECO:0000259" key="4">
    <source>
        <dbReference type="SMART" id="SM00409"/>
    </source>
</evidence>
<feature type="transmembrane region" description="Helical" evidence="2">
    <location>
        <begin position="251"/>
        <end position="273"/>
    </location>
</feature>
<sequence>MKNTFTRNVLFVVFYHLFHLCGVFGADADEVKSVMEGDSVTLHTHLTHIQSYSLTLWRFGDEGVTIVRINRDKIIYSDIPAFRDRMVLDDQTGSLTITNSRPKHSGLYKIEINNSTGTSLKKFRLTVYNSPLLIEAEKGELKTVSVTEGDPASLMMEVVEIQRYDLIVWRFGDDGILIVKGDREDNKTTFSHDETYGDRLELNYQTGSLTITDARITDAGLYKAKISGDRRAEYMRIILTVSASGVSSGGVAGIVIVVLMALSGAVGVFVFFYRRRTSEIKKQNDVFVDKSVLIKPEDSVILDTGVKEIHEKDEITWMYEGASIAKMRGDQTVENMDARFRGKLKLNPQNGSLTIKDTKTELAGLYKVKMRLQDLPSAQIINVSASDKLSVNEGDSFTLSSGHTELRDSVMTWRLGDKHIATVNGSQASVCVEERFKDRVHVDPQTGSLTVRNSRTEDSGLYQLQIGGREKSERKFTVRVREKIKKVSANEAASLTLHTEVAFTRRPDMIKWMFGDICIAGYVGKSPAHDVNNDRFKNRLEMDPATGSLTIANTKTTDSGRYTLMISPDLTGDSQRKFFVTVRGRPLWKKCPQLREDESDKLPMNQESHIGTQKQTETTVNAQDESEPEVTPDSLSSEQTDKLSVKKGDSFTLSSGHTELSDSVMTWRLGDKHIATVNGSQASVFDEERFKDRVHVDPQTGSLTVRNSRTEDSGLYRLQIGGGDYSTEKSERKIIVNVCEKMNTVAVMEGDSFTLHIEDIQRADTIKWMFKKFKKTTCIAENVGNTPAAALDVDKDDRFRGRLELDRKTGSLTITDTRKTDSGRYTLMINPPINGNSEWKFSVTLNDKLSVKKGDSFTLSSGHTELRDSVMTWRLGDKHIATINGSQASVFDEERFKDRVHVDPQTGSLTVRNSRTEDSGLYRLQIGGGDYSTEKSERKIIVNVCEKMNTVAVMEGDSFTLHIEDIQRADTIKWMFKKFKKTTCIAENVGNTPAAALDVDKDDRFRGRLELDRKTGSLTITDTRKTDSGRYTLMINPPINGNSEWKFSVTLNDKLSVKKGDSFTLSSGHTELRDSVMTWRLGDKHIATVNGSQASVCVEERFKDRVHVDPQTGSLTVRNSRTEDSGLYQLQISAREKSERKFTVTVRDRRILRKKNPKPRKAPSTENQGNDSDSTHTEDPSDRDALLSDSEVNHLIACELSDHRMRTTPLLFVYLLLCCQTTESLTLKRVILGGNVTLDCELDYKEIYWFISKPPESPVLILRTFSSESTSAVFYDQRLKRKYSLKQLSCLFISYITKDELGTYYCAKANTMGLNFSNGTKLYTETVHQNSTEENDHARHDIKHQTVAITSISCIALFLIIIGLLTLKCEKRRKPRQPYQNVKVKQLDDLNTEEFTKVEFHLLLCCRTTESLTLKPVILGGDVTLYCHLVVSDIFWLFLKPPESLVVIMRTSKSYSTSADFYDPRLQIKYSSKLLSRLFISNITHDELGIYYCAKVVSLQLSNGTKLYTETVHQNSTEENDHARHELKLQTVAITSISCIALLLIIIGLLTLKCEKLRKPYQNFKIFLCGHAAHYPIDNSTSCQSLADVCISLQKNHHNEDHIAFILLSPGVLSNYREFNS</sequence>
<evidence type="ECO:0000313" key="6">
    <source>
        <dbReference type="Proteomes" id="UP001059041"/>
    </source>
</evidence>
<dbReference type="Gene3D" id="2.60.40.10">
    <property type="entry name" value="Immunoglobulins"/>
    <property type="match status" value="12"/>
</dbReference>
<feature type="domain" description="Immunoglobulin" evidence="4">
    <location>
        <begin position="1412"/>
        <end position="1510"/>
    </location>
</feature>
<accession>A0A9W7W9J4</accession>
<feature type="transmembrane region" description="Helical" evidence="2">
    <location>
        <begin position="1347"/>
        <end position="1367"/>
    </location>
</feature>
<dbReference type="EMBL" id="JAFHDT010000025">
    <property type="protein sequence ID" value="KAI7791160.1"/>
    <property type="molecule type" value="Genomic_DNA"/>
</dbReference>
<feature type="signal peptide" evidence="3">
    <location>
        <begin position="1"/>
        <end position="25"/>
    </location>
</feature>
<dbReference type="InterPro" id="IPR013106">
    <property type="entry name" value="Ig_V-set"/>
</dbReference>
<feature type="compositionally biased region" description="Basic residues" evidence="1">
    <location>
        <begin position="1150"/>
        <end position="1161"/>
    </location>
</feature>
<dbReference type="SUPFAM" id="SSF48726">
    <property type="entry name" value="Immunoglobulin"/>
    <property type="match status" value="12"/>
</dbReference>
<keyword evidence="6" id="KW-1185">Reference proteome</keyword>
<dbReference type="InterPro" id="IPR036179">
    <property type="entry name" value="Ig-like_dom_sf"/>
</dbReference>
<proteinExistence type="predicted"/>
<evidence type="ECO:0000256" key="1">
    <source>
        <dbReference type="SAM" id="MobiDB-lite"/>
    </source>
</evidence>
<gene>
    <name evidence="5" type="ORF">IRJ41_011044</name>
</gene>
<feature type="region of interest" description="Disordered" evidence="1">
    <location>
        <begin position="594"/>
        <end position="643"/>
    </location>
</feature>
<dbReference type="SMART" id="SM00409">
    <property type="entry name" value="IG"/>
    <property type="match status" value="12"/>
</dbReference>
<feature type="domain" description="Immunoglobulin" evidence="4">
    <location>
        <begin position="141"/>
        <end position="242"/>
    </location>
</feature>
<feature type="compositionally biased region" description="Polar residues" evidence="1">
    <location>
        <begin position="605"/>
        <end position="623"/>
    </location>
</feature>
<feature type="region of interest" description="Disordered" evidence="1">
    <location>
        <begin position="1148"/>
        <end position="1185"/>
    </location>
</feature>
<feature type="transmembrane region" description="Helical" evidence="2">
    <location>
        <begin position="1532"/>
        <end position="1552"/>
    </location>
</feature>
<dbReference type="PANTHER" id="PTHR21063">
    <property type="entry name" value="LFA-3"/>
    <property type="match status" value="1"/>
</dbReference>
<dbReference type="CDD" id="cd00099">
    <property type="entry name" value="IgV"/>
    <property type="match status" value="1"/>
</dbReference>
<dbReference type="InterPro" id="IPR003599">
    <property type="entry name" value="Ig_sub"/>
</dbReference>
<feature type="domain" description="Immunoglobulin" evidence="4">
    <location>
        <begin position="948"/>
        <end position="1050"/>
    </location>
</feature>
<feature type="domain" description="Immunoglobulin" evidence="4">
    <location>
        <begin position="386"/>
        <end position="481"/>
    </location>
</feature>
<evidence type="ECO:0000256" key="3">
    <source>
        <dbReference type="SAM" id="SignalP"/>
    </source>
</evidence>
<keyword evidence="2" id="KW-0472">Membrane</keyword>
<protein>
    <recommendedName>
        <fullName evidence="4">Immunoglobulin domain-containing protein</fullName>
    </recommendedName>
</protein>
<feature type="domain" description="Immunoglobulin" evidence="4">
    <location>
        <begin position="289"/>
        <end position="384"/>
    </location>
</feature>
<name>A0A9W7W9J4_TRIRA</name>
<feature type="domain" description="Immunoglobulin" evidence="4">
    <location>
        <begin position="29"/>
        <end position="128"/>
    </location>
</feature>
<feature type="domain" description="Immunoglobulin" evidence="4">
    <location>
        <begin position="742"/>
        <end position="844"/>
    </location>
</feature>
<feature type="domain" description="Immunoglobulin" evidence="4">
    <location>
        <begin position="640"/>
        <end position="737"/>
    </location>
</feature>
<comment type="caution">
    <text evidence="5">The sequence shown here is derived from an EMBL/GenBank/DDBJ whole genome shotgun (WGS) entry which is preliminary data.</text>
</comment>
<keyword evidence="2" id="KW-0812">Transmembrane</keyword>
<dbReference type="PANTHER" id="PTHR21063:SF4">
    <property type="entry name" value="CD48 ANTIGEN-RELATED"/>
    <property type="match status" value="1"/>
</dbReference>
<evidence type="ECO:0000313" key="5">
    <source>
        <dbReference type="EMBL" id="KAI7791160.1"/>
    </source>
</evidence>
<keyword evidence="3" id="KW-0732">Signal</keyword>
<feature type="domain" description="Immunoglobulin" evidence="4">
    <location>
        <begin position="846"/>
        <end position="943"/>
    </location>
</feature>
<keyword evidence="2" id="KW-1133">Transmembrane helix</keyword>
<feature type="domain" description="Immunoglobulin" evidence="4">
    <location>
        <begin position="1225"/>
        <end position="1325"/>
    </location>
</feature>
<feature type="chain" id="PRO_5040802108" description="Immunoglobulin domain-containing protein" evidence="3">
    <location>
        <begin position="26"/>
        <end position="1621"/>
    </location>
</feature>
<feature type="compositionally biased region" description="Basic and acidic residues" evidence="1">
    <location>
        <begin position="1173"/>
        <end position="1185"/>
    </location>
</feature>
<organism evidence="5 6">
    <name type="scientific">Triplophysa rosa</name>
    <name type="common">Cave loach</name>
    <dbReference type="NCBI Taxonomy" id="992332"/>
    <lineage>
        <taxon>Eukaryota</taxon>
        <taxon>Metazoa</taxon>
        <taxon>Chordata</taxon>
        <taxon>Craniata</taxon>
        <taxon>Vertebrata</taxon>
        <taxon>Euteleostomi</taxon>
        <taxon>Actinopterygii</taxon>
        <taxon>Neopterygii</taxon>
        <taxon>Teleostei</taxon>
        <taxon>Ostariophysi</taxon>
        <taxon>Cypriniformes</taxon>
        <taxon>Nemacheilidae</taxon>
        <taxon>Triplophysa</taxon>
    </lineage>
</organism>
<dbReference type="Proteomes" id="UP001059041">
    <property type="component" value="Linkage Group LG25"/>
</dbReference>
<reference evidence="5" key="1">
    <citation type="submission" date="2021-02" db="EMBL/GenBank/DDBJ databases">
        <title>Comparative genomics reveals that relaxation of natural selection precedes convergent phenotypic evolution of cavefish.</title>
        <authorList>
            <person name="Peng Z."/>
        </authorList>
    </citation>
    <scope>NUCLEOTIDE SEQUENCE</scope>
    <source>
        <tissue evidence="5">Muscle</tissue>
    </source>
</reference>
<dbReference type="InterPro" id="IPR013783">
    <property type="entry name" value="Ig-like_fold"/>
</dbReference>
<feature type="domain" description="Immunoglobulin" evidence="4">
    <location>
        <begin position="1052"/>
        <end position="1147"/>
    </location>
</feature>
<feature type="domain" description="Immunoglobulin" evidence="4">
    <location>
        <begin position="484"/>
        <end position="583"/>
    </location>
</feature>
<evidence type="ECO:0000256" key="2">
    <source>
        <dbReference type="SAM" id="Phobius"/>
    </source>
</evidence>